<dbReference type="PANTHER" id="PTHR43384:SF6">
    <property type="entry name" value="SEPTUM SITE-DETERMINING PROTEIN MIND HOMOLOG, CHLOROPLASTIC"/>
    <property type="match status" value="1"/>
</dbReference>
<dbReference type="Proteomes" id="UP000420562">
    <property type="component" value="Unassembled WGS sequence"/>
</dbReference>
<sequence length="856" mass="96904">MITTQNLIKILKNAGLLYSNRYSFPSLTLNVCHKEFDIDNFDHNLSVISKLTELDTDILSDAISRPLINVQFFSSETDAPTPVDNISDTWLALIAEPYLREKRKIFSDINNDEIRAIHFYGYKGGQARTTTLAITAKRLADRGLRVLVVDADIEAPSLHVFFNSAIPQLSASLMGLCDRVGEINPITAYSGQEGGSVELIGCRPSNTEFDIDFMAFALNTALDPSVLRRAFEKLRNHTANNDLWDIVLVDHRTGVALSVLPIMTAWPGSAVMSLRPDTLSLPATSIAKILFSIYPPFPGAFLSFSIDPEARKEQATGREGQVREAFLEVLAEAIEAGAEVYDEIDPDVLEKSFITWYYDRAMLESELPDYARLSKDNQDSISDLIQILGIDSLKRHTSIRPIQEKSKKAQQRTPSGATDSGWFIETRDISNLMQRSSSISYIFGRKGTGKTRIYREMHIRNFGIPLFAASDYKDGGLRSQSILSQELLKCCKGEFETFWWELLKCAFSADCDPERIEKEIKSSINEYKETAIPVPSSRLSLYSYVKTMYKPVIFLIDGVETAVNSKDTKRFVEALFRFLSTIQNDASLNEKIQFKLLIRPDLSVGIQNVEQQIAGRKVDLRWDEASIFNYMLAEIERNAWFKSNYIEACEKITINNVAVKEARLDREGYEIILHMIFPVKIRRNNLLTMTFLRTYFSDSVSEADKRSSFYPRVIGSFLEFITKICEHNPAEALDGDGRISHSVILAAFENATKGFIDEIKQELYFALNLTDDSDSNQLLVDELILSLAGMQTPFVLDDCIDKLQTKLGTAGVTVKALRDALRQMKDMGMFEIHPSDARKWRVGRLFKEALRMKYVR</sequence>
<dbReference type="PANTHER" id="PTHR43384">
    <property type="entry name" value="SEPTUM SITE-DETERMINING PROTEIN MIND HOMOLOG, CHLOROPLASTIC-RELATED"/>
    <property type="match status" value="1"/>
</dbReference>
<dbReference type="InterPro" id="IPR050625">
    <property type="entry name" value="ParA/MinD_ATPase"/>
</dbReference>
<accession>A0A7J4ZN24</accession>
<evidence type="ECO:0000313" key="4">
    <source>
        <dbReference type="Proteomes" id="UP000420562"/>
    </source>
</evidence>
<keyword evidence="1" id="KW-0547">Nucleotide-binding</keyword>
<dbReference type="GO" id="GO:0016887">
    <property type="term" value="F:ATP hydrolysis activity"/>
    <property type="evidence" value="ECO:0007669"/>
    <property type="project" value="TreeGrafter"/>
</dbReference>
<keyword evidence="2" id="KW-0067">ATP-binding</keyword>
<dbReference type="GO" id="GO:0005829">
    <property type="term" value="C:cytosol"/>
    <property type="evidence" value="ECO:0007669"/>
    <property type="project" value="TreeGrafter"/>
</dbReference>
<dbReference type="EMBL" id="VZQZ01000010">
    <property type="protein sequence ID" value="KAB0663972.1"/>
    <property type="molecule type" value="Genomic_DNA"/>
</dbReference>
<evidence type="ECO:0000256" key="1">
    <source>
        <dbReference type="ARBA" id="ARBA00022741"/>
    </source>
</evidence>
<comment type="caution">
    <text evidence="3">The sequence shown here is derived from an EMBL/GenBank/DDBJ whole genome shotgun (WGS) entry which is preliminary data.</text>
</comment>
<keyword evidence="4" id="KW-1185">Reference proteome</keyword>
<dbReference type="GO" id="GO:0051782">
    <property type="term" value="P:negative regulation of cell division"/>
    <property type="evidence" value="ECO:0007669"/>
    <property type="project" value="TreeGrafter"/>
</dbReference>
<gene>
    <name evidence="3" type="ORF">F6V25_14250</name>
</gene>
<reference evidence="3 4" key="1">
    <citation type="submission" date="2019-09" db="EMBL/GenBank/DDBJ databases">
        <title>Geobacter sp. Red96, a novel strain isolated from paddy soil.</title>
        <authorList>
            <person name="Xu Z."/>
            <person name="Masuda Y."/>
            <person name="Itoh H."/>
            <person name="Senoo K."/>
        </authorList>
    </citation>
    <scope>NUCLEOTIDE SEQUENCE [LARGE SCALE GENOMIC DNA]</scope>
    <source>
        <strain evidence="3 4">Red96</strain>
    </source>
</reference>
<proteinExistence type="predicted"/>
<organism evidence="3 4">
    <name type="scientific">Oryzomonas japonica</name>
    <dbReference type="NCBI Taxonomy" id="2603858"/>
    <lineage>
        <taxon>Bacteria</taxon>
        <taxon>Pseudomonadati</taxon>
        <taxon>Thermodesulfobacteriota</taxon>
        <taxon>Desulfuromonadia</taxon>
        <taxon>Geobacterales</taxon>
        <taxon>Geobacteraceae</taxon>
        <taxon>Oryzomonas</taxon>
    </lineage>
</organism>
<dbReference type="GO" id="GO:0009898">
    <property type="term" value="C:cytoplasmic side of plasma membrane"/>
    <property type="evidence" value="ECO:0007669"/>
    <property type="project" value="TreeGrafter"/>
</dbReference>
<evidence type="ECO:0000256" key="2">
    <source>
        <dbReference type="ARBA" id="ARBA00022840"/>
    </source>
</evidence>
<protein>
    <submittedName>
        <fullName evidence="3">ParA family protein</fullName>
    </submittedName>
</protein>
<dbReference type="Gene3D" id="3.40.50.300">
    <property type="entry name" value="P-loop containing nucleotide triphosphate hydrolases"/>
    <property type="match status" value="1"/>
</dbReference>
<dbReference type="SUPFAM" id="SSF52540">
    <property type="entry name" value="P-loop containing nucleoside triphosphate hydrolases"/>
    <property type="match status" value="1"/>
</dbReference>
<dbReference type="RefSeq" id="WP_151129269.1">
    <property type="nucleotide sequence ID" value="NZ_VZQZ01000010.1"/>
</dbReference>
<dbReference type="InterPro" id="IPR027417">
    <property type="entry name" value="P-loop_NTPase"/>
</dbReference>
<evidence type="ECO:0000313" key="3">
    <source>
        <dbReference type="EMBL" id="KAB0663972.1"/>
    </source>
</evidence>
<name>A0A7J4ZN24_9BACT</name>
<dbReference type="GO" id="GO:0005524">
    <property type="term" value="F:ATP binding"/>
    <property type="evidence" value="ECO:0007669"/>
    <property type="project" value="UniProtKB-KW"/>
</dbReference>
<dbReference type="AlphaFoldDB" id="A0A7J4ZN24"/>